<keyword evidence="5" id="KW-1185">Reference proteome</keyword>
<dbReference type="GO" id="GO:0008237">
    <property type="term" value="F:metallopeptidase activity"/>
    <property type="evidence" value="ECO:0007669"/>
    <property type="project" value="UniProtKB-KW"/>
</dbReference>
<keyword evidence="4" id="KW-0482">Metalloprotease</keyword>
<feature type="transmembrane region" description="Helical" evidence="2">
    <location>
        <begin position="39"/>
        <end position="61"/>
    </location>
</feature>
<dbReference type="GO" id="GO:0004175">
    <property type="term" value="F:endopeptidase activity"/>
    <property type="evidence" value="ECO:0007669"/>
    <property type="project" value="UniProtKB-ARBA"/>
</dbReference>
<keyword evidence="2" id="KW-0812">Transmembrane</keyword>
<feature type="transmembrane region" description="Helical" evidence="2">
    <location>
        <begin position="116"/>
        <end position="136"/>
    </location>
</feature>
<keyword evidence="2" id="KW-0472">Membrane</keyword>
<dbReference type="Proteomes" id="UP000522720">
    <property type="component" value="Unassembled WGS sequence"/>
</dbReference>
<keyword evidence="4" id="KW-0378">Hydrolase</keyword>
<comment type="similarity">
    <text evidence="1">Belongs to the UPF0177 family.</text>
</comment>
<comment type="caution">
    <text evidence="4">The sequence shown here is derived from an EMBL/GenBank/DDBJ whole genome shotgun (WGS) entry which is preliminary data.</text>
</comment>
<sequence length="219" mass="23874">MSIIEKLKGIGICFGLFVLSQVGGLLVLLQIRLGSGFTLLQTLLIASLILAVCWGAVVYAYTKGWLSLSLGWVRGQHLKLLLVSYPLVYGASFLGTVVMSLQGVTEMANQETLDGLFAQIPVFLTFLLAGVSAPIIEEILCRAAVPHLLFPRYPRLGLVIGSLFFAWLHVPGHLGAWIIYGGMGLVFAWLRYKTGRLEMAIAGHMLWNGVALLISLFLT</sequence>
<dbReference type="PANTHER" id="PTHR36435:SF1">
    <property type="entry name" value="CAAX AMINO TERMINAL PROTEASE FAMILY PROTEIN"/>
    <property type="match status" value="1"/>
</dbReference>
<evidence type="ECO:0000256" key="2">
    <source>
        <dbReference type="SAM" id="Phobius"/>
    </source>
</evidence>
<organism evidence="4 5">
    <name type="scientific">Streptococcus ovuberis</name>
    <dbReference type="NCBI Taxonomy" id="1936207"/>
    <lineage>
        <taxon>Bacteria</taxon>
        <taxon>Bacillati</taxon>
        <taxon>Bacillota</taxon>
        <taxon>Bacilli</taxon>
        <taxon>Lactobacillales</taxon>
        <taxon>Streptococcaceae</taxon>
        <taxon>Streptococcus</taxon>
    </lineage>
</organism>
<evidence type="ECO:0000313" key="5">
    <source>
        <dbReference type="Proteomes" id="UP000522720"/>
    </source>
</evidence>
<keyword evidence="4" id="KW-0645">Protease</keyword>
<dbReference type="PANTHER" id="PTHR36435">
    <property type="entry name" value="SLR1288 PROTEIN"/>
    <property type="match status" value="1"/>
</dbReference>
<accession>A0A7X6N0M6</accession>
<dbReference type="Pfam" id="PF02517">
    <property type="entry name" value="Rce1-like"/>
    <property type="match status" value="1"/>
</dbReference>
<dbReference type="AlphaFoldDB" id="A0A7X6N0M6"/>
<protein>
    <submittedName>
        <fullName evidence="4">CPBP family intramembrane metalloprotease</fullName>
    </submittedName>
</protein>
<reference evidence="4 5" key="1">
    <citation type="submission" date="2020-04" db="EMBL/GenBank/DDBJ databases">
        <title>MicrobeNet Type strains.</title>
        <authorList>
            <person name="Nicholson A.C."/>
        </authorList>
    </citation>
    <scope>NUCLEOTIDE SEQUENCE [LARGE SCALE GENOMIC DNA]</scope>
    <source>
        <strain evidence="4 5">CCUG 69612</strain>
    </source>
</reference>
<dbReference type="EMBL" id="JAAXPR010000016">
    <property type="protein sequence ID" value="NKZ20876.1"/>
    <property type="molecule type" value="Genomic_DNA"/>
</dbReference>
<evidence type="ECO:0000256" key="1">
    <source>
        <dbReference type="ARBA" id="ARBA00009067"/>
    </source>
</evidence>
<feature type="domain" description="CAAX prenyl protease 2/Lysostaphin resistance protein A-like" evidence="3">
    <location>
        <begin position="122"/>
        <end position="209"/>
    </location>
</feature>
<keyword evidence="2" id="KW-1133">Transmembrane helix</keyword>
<feature type="transmembrane region" description="Helical" evidence="2">
    <location>
        <begin position="148"/>
        <end position="168"/>
    </location>
</feature>
<feature type="transmembrane region" description="Helical" evidence="2">
    <location>
        <begin position="82"/>
        <end position="104"/>
    </location>
</feature>
<name>A0A7X6N0M6_9STRE</name>
<evidence type="ECO:0000259" key="3">
    <source>
        <dbReference type="Pfam" id="PF02517"/>
    </source>
</evidence>
<feature type="transmembrane region" description="Helical" evidence="2">
    <location>
        <begin position="12"/>
        <end position="33"/>
    </location>
</feature>
<dbReference type="InterPro" id="IPR052710">
    <property type="entry name" value="CAAX_protease"/>
</dbReference>
<dbReference type="RefSeq" id="WP_168549618.1">
    <property type="nucleotide sequence ID" value="NZ_JAAXPR010000016.1"/>
</dbReference>
<feature type="transmembrane region" description="Helical" evidence="2">
    <location>
        <begin position="199"/>
        <end position="218"/>
    </location>
</feature>
<proteinExistence type="inferred from homology"/>
<dbReference type="GO" id="GO:0006508">
    <property type="term" value="P:proteolysis"/>
    <property type="evidence" value="ECO:0007669"/>
    <property type="project" value="UniProtKB-KW"/>
</dbReference>
<gene>
    <name evidence="4" type="ORF">HF992_08550</name>
</gene>
<dbReference type="GO" id="GO:0080120">
    <property type="term" value="P:CAAX-box protein maturation"/>
    <property type="evidence" value="ECO:0007669"/>
    <property type="project" value="UniProtKB-ARBA"/>
</dbReference>
<dbReference type="InterPro" id="IPR003675">
    <property type="entry name" value="Rce1/LyrA-like_dom"/>
</dbReference>
<evidence type="ECO:0000313" key="4">
    <source>
        <dbReference type="EMBL" id="NKZ20876.1"/>
    </source>
</evidence>